<sequence>MVPFKLRGIGRLSSLALALTALLAALLASLGPARAHEIRPAIADIEVRPDSAELTIRLTLETLVSGIDVAGLTDTNEAEGVERYDALRALPPEELEERFRAAWRDLAPRILLRSGDHVLVPELVFVEVGEVGDPGLPRESVIGLRAELPPGDAPVSLSWPAAWGPIALRQMGVEEAEAYTGYLTGGEESAPIPRTGTASESWARTFIRYVVIGFEHIVPLGADHILFVLGLFFFSLRLRPLLYQVTAFTAAHTVTLALATLGVVSVSPALVEPLIAASIVFVAVENIVFPRMNPWRTAIVFGFGLLHGLGFASVLGEIGLSPSRLVTGLVGFNIGVELGQLAVIAAAFLLVGLPFGRRPWYRGVVAVPASAAIALVGGWWFLERTVL</sequence>
<dbReference type="RefSeq" id="WP_092500558.1">
    <property type="nucleotide sequence ID" value="NZ_PVND01000004.1"/>
</dbReference>
<dbReference type="Pfam" id="PF13795">
    <property type="entry name" value="HupE_UreJ_2"/>
    <property type="match status" value="1"/>
</dbReference>
<feature type="transmembrane region" description="Helical" evidence="1">
    <location>
        <begin position="270"/>
        <end position="289"/>
    </location>
</feature>
<feature type="transmembrane region" description="Helical" evidence="1">
    <location>
        <begin position="338"/>
        <end position="356"/>
    </location>
</feature>
<protein>
    <submittedName>
        <fullName evidence="2">HupE / UreJ protein</fullName>
    </submittedName>
</protein>
<keyword evidence="1" id="KW-1133">Transmembrane helix</keyword>
<accession>A0A1G9EKY5</accession>
<keyword evidence="3" id="KW-1185">Reference proteome</keyword>
<feature type="transmembrane region" description="Helical" evidence="1">
    <location>
        <begin position="241"/>
        <end position="264"/>
    </location>
</feature>
<keyword evidence="1" id="KW-0812">Transmembrane</keyword>
<proteinExistence type="predicted"/>
<dbReference type="AlphaFoldDB" id="A0A1G9EKY5"/>
<dbReference type="OrthoDB" id="9808870at2"/>
<evidence type="ECO:0000256" key="1">
    <source>
        <dbReference type="SAM" id="Phobius"/>
    </source>
</evidence>
<organism evidence="2 3">
    <name type="scientific">Meinhardsimonia xiamenensis</name>
    <dbReference type="NCBI Taxonomy" id="990712"/>
    <lineage>
        <taxon>Bacteria</taxon>
        <taxon>Pseudomonadati</taxon>
        <taxon>Pseudomonadota</taxon>
        <taxon>Alphaproteobacteria</taxon>
        <taxon>Rhodobacterales</taxon>
        <taxon>Paracoccaceae</taxon>
        <taxon>Meinhardsimonia</taxon>
    </lineage>
</organism>
<dbReference type="EMBL" id="FNFV01000004">
    <property type="protein sequence ID" value="SDK76675.1"/>
    <property type="molecule type" value="Genomic_DNA"/>
</dbReference>
<gene>
    <name evidence="2" type="ORF">SAMN05216257_104357</name>
</gene>
<evidence type="ECO:0000313" key="3">
    <source>
        <dbReference type="Proteomes" id="UP000199328"/>
    </source>
</evidence>
<evidence type="ECO:0000313" key="2">
    <source>
        <dbReference type="EMBL" id="SDK76675.1"/>
    </source>
</evidence>
<dbReference type="STRING" id="990712.SAMN05216257_104357"/>
<name>A0A1G9EKY5_9RHOB</name>
<feature type="transmembrane region" description="Helical" evidence="1">
    <location>
        <begin position="209"/>
        <end position="234"/>
    </location>
</feature>
<dbReference type="InterPro" id="IPR032809">
    <property type="entry name" value="Put_HupE_UreJ"/>
</dbReference>
<dbReference type="Proteomes" id="UP000199328">
    <property type="component" value="Unassembled WGS sequence"/>
</dbReference>
<feature type="transmembrane region" description="Helical" evidence="1">
    <location>
        <begin position="298"/>
        <end position="318"/>
    </location>
</feature>
<feature type="transmembrane region" description="Helical" evidence="1">
    <location>
        <begin position="363"/>
        <end position="382"/>
    </location>
</feature>
<keyword evidence="1" id="KW-0472">Membrane</keyword>
<reference evidence="3" key="1">
    <citation type="submission" date="2016-10" db="EMBL/GenBank/DDBJ databases">
        <authorList>
            <person name="Varghese N."/>
            <person name="Submissions S."/>
        </authorList>
    </citation>
    <scope>NUCLEOTIDE SEQUENCE [LARGE SCALE GENOMIC DNA]</scope>
    <source>
        <strain evidence="3">CGMCC 1.10789</strain>
    </source>
</reference>